<sequence>MDTGDLFCNLADGRRICYRSHGPDGGETLILVVGLGLQLTYWPQPLIDGLVAAGLRVITLDNRDSGQSFFTETVPPSTLQQLLRRPTPGYDLGHMANDVVGLMDALSIASAHVMGMSMGGMIAQTLSARHAKRVKSLTSVFSTTGSLKVGQPAFKAILQLIRRPPRNQQEAVRDYVDFLRVVGSSLAWNESRHRRYAEQAWERGGGLRNNVGTGRQIGAIINSGDRTAELGRVRCPTLVIHGERDLMVATNGGYATAAAISGARLVILPGMGHDFPPELVGVLISLIVGHVRSSQGAAG</sequence>
<dbReference type="SUPFAM" id="SSF53474">
    <property type="entry name" value="alpha/beta-Hydrolases"/>
    <property type="match status" value="1"/>
</dbReference>
<proteinExistence type="predicted"/>
<organism evidence="2 3">
    <name type="scientific">Pelomonas aquatica</name>
    <dbReference type="NCBI Taxonomy" id="431058"/>
    <lineage>
        <taxon>Bacteria</taxon>
        <taxon>Pseudomonadati</taxon>
        <taxon>Pseudomonadota</taxon>
        <taxon>Betaproteobacteria</taxon>
        <taxon>Burkholderiales</taxon>
        <taxon>Sphaerotilaceae</taxon>
        <taxon>Roseateles</taxon>
    </lineage>
</organism>
<gene>
    <name evidence="2" type="ORF">EXJ73_22950</name>
</gene>
<keyword evidence="2" id="KW-0378">Hydrolase</keyword>
<dbReference type="GO" id="GO:0004806">
    <property type="term" value="F:triacylglycerol lipase activity"/>
    <property type="evidence" value="ECO:0007669"/>
    <property type="project" value="TreeGrafter"/>
</dbReference>
<keyword evidence="3" id="KW-1185">Reference proteome</keyword>
<comment type="caution">
    <text evidence="2">The sequence shown here is derived from an EMBL/GenBank/DDBJ whole genome shotgun (WGS) entry which is preliminary data.</text>
</comment>
<protein>
    <submittedName>
        <fullName evidence="2">Alpha/beta hydrolase</fullName>
    </submittedName>
</protein>
<evidence type="ECO:0000313" key="3">
    <source>
        <dbReference type="Proteomes" id="UP001152766"/>
    </source>
</evidence>
<dbReference type="PANTHER" id="PTHR43433">
    <property type="entry name" value="HYDROLASE, ALPHA/BETA FOLD FAMILY PROTEIN"/>
    <property type="match status" value="1"/>
</dbReference>
<dbReference type="GO" id="GO:0046503">
    <property type="term" value="P:glycerolipid catabolic process"/>
    <property type="evidence" value="ECO:0007669"/>
    <property type="project" value="TreeGrafter"/>
</dbReference>
<dbReference type="InterPro" id="IPR050471">
    <property type="entry name" value="AB_hydrolase"/>
</dbReference>
<dbReference type="InterPro" id="IPR029058">
    <property type="entry name" value="AB_hydrolase_fold"/>
</dbReference>
<dbReference type="Pfam" id="PF00561">
    <property type="entry name" value="Abhydrolase_1"/>
    <property type="match status" value="1"/>
</dbReference>
<reference evidence="2" key="1">
    <citation type="submission" date="2019-02" db="EMBL/GenBank/DDBJ databases">
        <title>Draft genome of the type strain Pelomonas aquatica CCUG 52575T.</title>
        <authorList>
            <person name="Gomila M."/>
            <person name="Lalucat J."/>
        </authorList>
    </citation>
    <scope>NUCLEOTIDE SEQUENCE</scope>
    <source>
        <strain evidence="2">CCUG 52575</strain>
    </source>
</reference>
<dbReference type="Proteomes" id="UP001152766">
    <property type="component" value="Unassembled WGS sequence"/>
</dbReference>
<dbReference type="Gene3D" id="3.40.50.1820">
    <property type="entry name" value="alpha/beta hydrolase"/>
    <property type="match status" value="1"/>
</dbReference>
<name>A0A9X4LMB3_9BURK</name>
<dbReference type="InterPro" id="IPR000073">
    <property type="entry name" value="AB_hydrolase_1"/>
</dbReference>
<accession>A0A9X4LMB3</accession>
<dbReference type="AlphaFoldDB" id="A0A9X4LMB3"/>
<dbReference type="RefSeq" id="WP_268154659.1">
    <property type="nucleotide sequence ID" value="NZ_JAPPUW010000043.1"/>
</dbReference>
<feature type="domain" description="AB hydrolase-1" evidence="1">
    <location>
        <begin position="28"/>
        <end position="274"/>
    </location>
</feature>
<dbReference type="EMBL" id="SGUG01000065">
    <property type="protein sequence ID" value="MDG0865324.1"/>
    <property type="molecule type" value="Genomic_DNA"/>
</dbReference>
<evidence type="ECO:0000313" key="2">
    <source>
        <dbReference type="EMBL" id="MDG0865324.1"/>
    </source>
</evidence>
<evidence type="ECO:0000259" key="1">
    <source>
        <dbReference type="Pfam" id="PF00561"/>
    </source>
</evidence>
<dbReference type="PANTHER" id="PTHR43433:SF5">
    <property type="entry name" value="AB HYDROLASE-1 DOMAIN-CONTAINING PROTEIN"/>
    <property type="match status" value="1"/>
</dbReference>